<dbReference type="Proteomes" id="UP000587527">
    <property type="component" value="Unassembled WGS sequence"/>
</dbReference>
<evidence type="ECO:0000313" key="1">
    <source>
        <dbReference type="EMBL" id="MBB5866839.1"/>
    </source>
</evidence>
<sequence>MPDREHEGYLRVLGAVAQAACGCGWVGGTDYPRCPAAGELAEQEWLHLHALAVAVDRCPVMAFRVVEATVVGAARDG</sequence>
<dbReference type="PROSITE" id="PS51257">
    <property type="entry name" value="PROKAR_LIPOPROTEIN"/>
    <property type="match status" value="1"/>
</dbReference>
<comment type="caution">
    <text evidence="1">The sequence shown here is derived from an EMBL/GenBank/DDBJ whole genome shotgun (WGS) entry which is preliminary data.</text>
</comment>
<keyword evidence="2" id="KW-1185">Reference proteome</keyword>
<dbReference type="RefSeq" id="WP_184830933.1">
    <property type="nucleotide sequence ID" value="NZ_JACHMN010000001.1"/>
</dbReference>
<dbReference type="EMBL" id="JACHMN010000001">
    <property type="protein sequence ID" value="MBB5866839.1"/>
    <property type="molecule type" value="Genomic_DNA"/>
</dbReference>
<dbReference type="AlphaFoldDB" id="A0A841BI40"/>
<name>A0A841BI40_9ACTN</name>
<organism evidence="1 2">
    <name type="scientific">Allocatelliglobosispora scoriae</name>
    <dbReference type="NCBI Taxonomy" id="643052"/>
    <lineage>
        <taxon>Bacteria</taxon>
        <taxon>Bacillati</taxon>
        <taxon>Actinomycetota</taxon>
        <taxon>Actinomycetes</taxon>
        <taxon>Micromonosporales</taxon>
        <taxon>Micromonosporaceae</taxon>
        <taxon>Allocatelliglobosispora</taxon>
    </lineage>
</organism>
<evidence type="ECO:0000313" key="2">
    <source>
        <dbReference type="Proteomes" id="UP000587527"/>
    </source>
</evidence>
<protein>
    <submittedName>
        <fullName evidence="1">Uncharacterized protein</fullName>
    </submittedName>
</protein>
<proteinExistence type="predicted"/>
<reference evidence="1 2" key="1">
    <citation type="submission" date="2020-08" db="EMBL/GenBank/DDBJ databases">
        <title>Sequencing the genomes of 1000 actinobacteria strains.</title>
        <authorList>
            <person name="Klenk H.-P."/>
        </authorList>
    </citation>
    <scope>NUCLEOTIDE SEQUENCE [LARGE SCALE GENOMIC DNA]</scope>
    <source>
        <strain evidence="1 2">DSM 45362</strain>
    </source>
</reference>
<accession>A0A841BI40</accession>
<gene>
    <name evidence="1" type="ORF">F4553_000218</name>
</gene>